<feature type="region of interest" description="Disordered" evidence="2">
    <location>
        <begin position="1106"/>
        <end position="1139"/>
    </location>
</feature>
<name>A0A1Y2F0W4_9FUNG</name>
<feature type="compositionally biased region" description="Basic and acidic residues" evidence="2">
    <location>
        <begin position="217"/>
        <end position="229"/>
    </location>
</feature>
<organism evidence="3 4">
    <name type="scientific">Neocallimastix californiae</name>
    <dbReference type="NCBI Taxonomy" id="1754190"/>
    <lineage>
        <taxon>Eukaryota</taxon>
        <taxon>Fungi</taxon>
        <taxon>Fungi incertae sedis</taxon>
        <taxon>Chytridiomycota</taxon>
        <taxon>Chytridiomycota incertae sedis</taxon>
        <taxon>Neocallimastigomycetes</taxon>
        <taxon>Neocallimastigales</taxon>
        <taxon>Neocallimastigaceae</taxon>
        <taxon>Neocallimastix</taxon>
    </lineage>
</organism>
<feature type="region of interest" description="Disordered" evidence="2">
    <location>
        <begin position="71"/>
        <end position="174"/>
    </location>
</feature>
<dbReference type="STRING" id="1754190.A0A1Y2F0W4"/>
<feature type="compositionally biased region" description="Basic and acidic residues" evidence="2">
    <location>
        <begin position="128"/>
        <end position="160"/>
    </location>
</feature>
<dbReference type="Proteomes" id="UP000193920">
    <property type="component" value="Unassembled WGS sequence"/>
</dbReference>
<protein>
    <submittedName>
        <fullName evidence="3">Uncharacterized protein</fullName>
    </submittedName>
</protein>
<feature type="compositionally biased region" description="Basic residues" evidence="2">
    <location>
        <begin position="431"/>
        <end position="443"/>
    </location>
</feature>
<feature type="region of interest" description="Disordered" evidence="2">
    <location>
        <begin position="1271"/>
        <end position="1293"/>
    </location>
</feature>
<feature type="compositionally biased region" description="Low complexity" evidence="2">
    <location>
        <begin position="416"/>
        <end position="430"/>
    </location>
</feature>
<feature type="compositionally biased region" description="Basic and acidic residues" evidence="2">
    <location>
        <begin position="80"/>
        <end position="92"/>
    </location>
</feature>
<feature type="compositionally biased region" description="Basic and acidic residues" evidence="2">
    <location>
        <begin position="679"/>
        <end position="695"/>
    </location>
</feature>
<keyword evidence="4" id="KW-1185">Reference proteome</keyword>
<dbReference type="OrthoDB" id="2157345at2759"/>
<evidence type="ECO:0000313" key="4">
    <source>
        <dbReference type="Proteomes" id="UP000193920"/>
    </source>
</evidence>
<dbReference type="EMBL" id="MCOG01000020">
    <property type="protein sequence ID" value="ORY77134.1"/>
    <property type="molecule type" value="Genomic_DNA"/>
</dbReference>
<evidence type="ECO:0000313" key="3">
    <source>
        <dbReference type="EMBL" id="ORY77134.1"/>
    </source>
</evidence>
<feature type="compositionally biased region" description="Polar residues" evidence="2">
    <location>
        <begin position="329"/>
        <end position="348"/>
    </location>
</feature>
<feature type="region of interest" description="Disordered" evidence="2">
    <location>
        <begin position="203"/>
        <end position="229"/>
    </location>
</feature>
<feature type="compositionally biased region" description="Basic residues" evidence="2">
    <location>
        <begin position="696"/>
        <end position="705"/>
    </location>
</feature>
<accession>A0A1Y2F0W4</accession>
<reference evidence="3 4" key="1">
    <citation type="submission" date="2016-08" db="EMBL/GenBank/DDBJ databases">
        <title>A Parts List for Fungal Cellulosomes Revealed by Comparative Genomics.</title>
        <authorList>
            <consortium name="DOE Joint Genome Institute"/>
            <person name="Haitjema C.H."/>
            <person name="Gilmore S.P."/>
            <person name="Henske J.K."/>
            <person name="Solomon K.V."/>
            <person name="De Groot R."/>
            <person name="Kuo A."/>
            <person name="Mondo S.J."/>
            <person name="Salamov A.A."/>
            <person name="Labutti K."/>
            <person name="Zhao Z."/>
            <person name="Chiniquy J."/>
            <person name="Barry K."/>
            <person name="Brewer H.M."/>
            <person name="Purvine S.O."/>
            <person name="Wright A.T."/>
            <person name="Boxma B."/>
            <person name="Van Alen T."/>
            <person name="Hackstein J.H."/>
            <person name="Baker S.E."/>
            <person name="Grigoriev I.V."/>
            <person name="O'Malley M.A."/>
        </authorList>
    </citation>
    <scope>NUCLEOTIDE SEQUENCE [LARGE SCALE GENOMIC DNA]</scope>
    <source>
        <strain evidence="3 4">G1</strain>
    </source>
</reference>
<evidence type="ECO:0000256" key="1">
    <source>
        <dbReference type="SAM" id="Coils"/>
    </source>
</evidence>
<feature type="compositionally biased region" description="Basic residues" evidence="2">
    <location>
        <begin position="1280"/>
        <end position="1293"/>
    </location>
</feature>
<feature type="compositionally biased region" description="Acidic residues" evidence="2">
    <location>
        <begin position="108"/>
        <end position="127"/>
    </location>
</feature>
<feature type="compositionally biased region" description="Acidic residues" evidence="2">
    <location>
        <begin position="1107"/>
        <end position="1126"/>
    </location>
</feature>
<feature type="coiled-coil region" evidence="1">
    <location>
        <begin position="275"/>
        <end position="302"/>
    </location>
</feature>
<comment type="caution">
    <text evidence="3">The sequence shown here is derived from an EMBL/GenBank/DDBJ whole genome shotgun (WGS) entry which is preliminary data.</text>
</comment>
<evidence type="ECO:0000256" key="2">
    <source>
        <dbReference type="SAM" id="MobiDB-lite"/>
    </source>
</evidence>
<feature type="region of interest" description="Disordered" evidence="2">
    <location>
        <begin position="310"/>
        <end position="348"/>
    </location>
</feature>
<feature type="region of interest" description="Disordered" evidence="2">
    <location>
        <begin position="676"/>
        <end position="705"/>
    </location>
</feature>
<proteinExistence type="predicted"/>
<feature type="compositionally biased region" description="Low complexity" evidence="2">
    <location>
        <begin position="444"/>
        <end position="456"/>
    </location>
</feature>
<keyword evidence="1" id="KW-0175">Coiled coil</keyword>
<sequence length="1293" mass="153138">MERNIKDDDKLSDIKEKLVKNDSINSTNTINNSIIYNINHNINNNSNNKGFSREKALNFIKYGSKALEDNFESENIDGDNIEKKNDQNNDNKEDNEENGDQKNKEGKENEEDEENKEDKEEKEDKEDKEERQDKENGENIEDKESVENKKDNEDNSKDLEASPPKKKTLNNSKSYKTLRENYSEIQNRIIELAQLYMDRKKNELSNNHRYRNNSKTSESKNESTEYLDEAKEEQIKTNLLFETEDIIQEIPLNDNIKIRDYKKYYETISTPLDAINETNNKYHHLESNIKNATEKLELLISSEGNILNNQSSVTDERRSSIKGDLLIQPSPSRRQSNSHILGGISKSNISPFRERRRSSIISEDKLTQVDESPSVSKSSIEYIRKGSLGSKSKFNRRKSENMNNTIHTISSKKSKIIGIGNNSGSTNKLKSYNKSKRSSKSKLRSSSSSRNSFGFRSRSRSHSRATTKSTIYNTESIINQGIEIFDYTDEEKVIENEFSYLKKELVDGIGEFEDSLNEFVEWKNEIFKNNIPSNMKLDITLLFSRLFRSKNILLTPLFETLRKIDIYSSKWVNNDRSISKIEEDYLKQENLINMAIKMMLQLNFQITQLKAKRASENWANLIEKFIKKYKLFKYRNYKDSLNNDDKKIISKFSEKERQYYMKKIQYLKDKIEKYKKKNGSNEEKSEDSEKKEDRNKSKKKQILKKSKLNGESNQISEDLYIRILEYERKKLNMKNALFNRTLLKKKPRWNWNAKKKTATNIVRYKYLVQKNFRALPYLIQNLKDYVAKGFWRGPKLLRNHYISEYFNEIYTRSYYKKDTSLDKMKKHNSCTNLKELLKLSTKKVNPYLVRSNSFSCGQEFPWINSRSINENYFKEENEKRIKQKREEFYLYNTNYLIDNPLNDLDNYINKHVAKENSLLINQENLAYLSNEQICDIITILYPDTENLKAKVHEFLNNYNSNIVNGLSYKNRFDVKANIAHKIKGEQGDIDEGIIGSGLGVDFENKMEELIEYFDPEKTWFSLQDVMELTLLHAQQMELLNDEFIKRIKDLNQKIIEAEKKQRKPEEINDEKLKYKNKITELNDIIRKQTSRIDKLQKENESLREILENVEEEEEEEEEKKEEEEPIVNESQEQPEEKITNEPIKFLNRIEVYNIDKIKHLNQLIQEEIEKNLKAYEFTLSSEKPMDISEEEYKKLLKEWIKSGQKLKAEFMPINPGLKRPEYYTELKLHGFKTPWENKLNITPKKPNINKPLDIVNLFEIVRKIKLMKKPVEPNSNNKKSFIHRRRKQEKYYF</sequence>
<gene>
    <name evidence="3" type="ORF">LY90DRAFT_665392</name>
</gene>
<feature type="region of interest" description="Disordered" evidence="2">
    <location>
        <begin position="416"/>
        <end position="467"/>
    </location>
</feature>